<comment type="caution">
    <text evidence="2">The sequence shown here is derived from an EMBL/GenBank/DDBJ whole genome shotgun (WGS) entry which is preliminary data.</text>
</comment>
<protein>
    <submittedName>
        <fullName evidence="2">Uncharacterized protein</fullName>
    </submittedName>
</protein>
<reference evidence="2" key="1">
    <citation type="submission" date="2021-09" db="EMBL/GenBank/DDBJ databases">
        <authorList>
            <consortium name="AG Swart"/>
            <person name="Singh M."/>
            <person name="Singh A."/>
            <person name="Seah K."/>
            <person name="Emmerich C."/>
        </authorList>
    </citation>
    <scope>NUCLEOTIDE SEQUENCE</scope>
    <source>
        <strain evidence="2">ATCC30299</strain>
    </source>
</reference>
<evidence type="ECO:0000313" key="2">
    <source>
        <dbReference type="EMBL" id="CAG9312371.1"/>
    </source>
</evidence>
<evidence type="ECO:0000313" key="3">
    <source>
        <dbReference type="Proteomes" id="UP001162131"/>
    </source>
</evidence>
<keyword evidence="1" id="KW-0175">Coiled coil</keyword>
<proteinExistence type="predicted"/>
<feature type="coiled-coil region" evidence="1">
    <location>
        <begin position="159"/>
        <end position="202"/>
    </location>
</feature>
<dbReference type="AlphaFoldDB" id="A0AAU9IGH3"/>
<sequence>MKAQGEVGINEHGNNINLKSLPKIKKCPKSPINGLDVVDYIYDKVSDVNIGRFAARSVSPGNIIKKDLTLRGFLTKQENTSDLKPASKSYKINESIQIFNKKSNLMNKSYLLPSINKESSIEQLCTERIMRFLSPNNTRSQHLKGILTRKDYMSPEKLVKRRERKFKRFKEAYDNYQQDNKIQNLSRSILQQEKAVKKCSERMKWTANKLKEMDECEGRVLKGFFKYFLDLKTQEDLDAVKIAEEIRRSPRDLERIFKDFRRMMLKYKERMIL</sequence>
<organism evidence="2 3">
    <name type="scientific">Blepharisma stoltei</name>
    <dbReference type="NCBI Taxonomy" id="1481888"/>
    <lineage>
        <taxon>Eukaryota</taxon>
        <taxon>Sar</taxon>
        <taxon>Alveolata</taxon>
        <taxon>Ciliophora</taxon>
        <taxon>Postciliodesmatophora</taxon>
        <taxon>Heterotrichea</taxon>
        <taxon>Heterotrichida</taxon>
        <taxon>Blepharismidae</taxon>
        <taxon>Blepharisma</taxon>
    </lineage>
</organism>
<name>A0AAU9IGH3_9CILI</name>
<evidence type="ECO:0000256" key="1">
    <source>
        <dbReference type="SAM" id="Coils"/>
    </source>
</evidence>
<accession>A0AAU9IGH3</accession>
<dbReference type="EMBL" id="CAJZBQ010000006">
    <property type="protein sequence ID" value="CAG9312371.1"/>
    <property type="molecule type" value="Genomic_DNA"/>
</dbReference>
<dbReference type="Proteomes" id="UP001162131">
    <property type="component" value="Unassembled WGS sequence"/>
</dbReference>
<keyword evidence="3" id="KW-1185">Reference proteome</keyword>
<gene>
    <name evidence="2" type="ORF">BSTOLATCC_MIC6478</name>
</gene>